<evidence type="ECO:0000313" key="4">
    <source>
        <dbReference type="Proteomes" id="UP000310477"/>
    </source>
</evidence>
<organism evidence="3 4">
    <name type="scientific">Pedobacter cryotolerans</name>
    <dbReference type="NCBI Taxonomy" id="2571270"/>
    <lineage>
        <taxon>Bacteria</taxon>
        <taxon>Pseudomonadati</taxon>
        <taxon>Bacteroidota</taxon>
        <taxon>Sphingobacteriia</taxon>
        <taxon>Sphingobacteriales</taxon>
        <taxon>Sphingobacteriaceae</taxon>
        <taxon>Pedobacter</taxon>
    </lineage>
</organism>
<proteinExistence type="predicted"/>
<evidence type="ECO:0000256" key="1">
    <source>
        <dbReference type="SAM" id="SignalP"/>
    </source>
</evidence>
<evidence type="ECO:0000259" key="2">
    <source>
        <dbReference type="Pfam" id="PF14371"/>
    </source>
</evidence>
<reference evidence="3 4" key="1">
    <citation type="submission" date="2019-04" db="EMBL/GenBank/DDBJ databases">
        <title>Pedobacter sp. AR-2-6 sp. nov., isolated from Arctic soil.</title>
        <authorList>
            <person name="Dahal R.H."/>
            <person name="Kim D.-U."/>
        </authorList>
    </citation>
    <scope>NUCLEOTIDE SEQUENCE [LARGE SCALE GENOMIC DNA]</scope>
    <source>
        <strain evidence="3 4">AR-2-6</strain>
    </source>
</reference>
<feature type="signal peptide" evidence="1">
    <location>
        <begin position="1"/>
        <end position="23"/>
    </location>
</feature>
<keyword evidence="1" id="KW-0732">Signal</keyword>
<accession>A0A4U1CC63</accession>
<feature type="domain" description="DUF4412" evidence="2">
    <location>
        <begin position="42"/>
        <end position="206"/>
    </location>
</feature>
<protein>
    <submittedName>
        <fullName evidence="3">DUF4412 domain-containing protein</fullName>
    </submittedName>
</protein>
<sequence length="240" mass="26822">MKKSLLLFATLILSSIFANHTFASDVYAEYKMTGMGNKPIVSKMYIKNGDVRTEVNMDIAGTKMNTITLMLKSKPNVVLVFNSLNKTYTETKSTSATTAKNPEIKVMGNEKVGNYNCTRVKMTAEGKTWDIWYAKDLPATNLPITGNDAIVNQKIMAQLKSKGITGMPAKIVLYKPNTTTIMMTMLLTKYEQKPLASSLFAIPAGYSKNSMTMDVDKMKNMTAQERKEMIMKMMKAQTKQ</sequence>
<feature type="chain" id="PRO_5020718053" evidence="1">
    <location>
        <begin position="24"/>
        <end position="240"/>
    </location>
</feature>
<name>A0A4U1CC63_9SPHI</name>
<dbReference type="InterPro" id="IPR025524">
    <property type="entry name" value="DUF4412"/>
</dbReference>
<gene>
    <name evidence="3" type="ORF">FA045_03025</name>
</gene>
<dbReference type="Pfam" id="PF14371">
    <property type="entry name" value="DUF4412"/>
    <property type="match status" value="1"/>
</dbReference>
<keyword evidence="4" id="KW-1185">Reference proteome</keyword>
<dbReference type="Proteomes" id="UP000310477">
    <property type="component" value="Unassembled WGS sequence"/>
</dbReference>
<comment type="caution">
    <text evidence="3">The sequence shown here is derived from an EMBL/GenBank/DDBJ whole genome shotgun (WGS) entry which is preliminary data.</text>
</comment>
<evidence type="ECO:0000313" key="3">
    <source>
        <dbReference type="EMBL" id="TKC03558.1"/>
    </source>
</evidence>
<dbReference type="OrthoDB" id="937935at2"/>
<dbReference type="EMBL" id="SWBO01000001">
    <property type="protein sequence ID" value="TKC03558.1"/>
    <property type="molecule type" value="Genomic_DNA"/>
</dbReference>
<dbReference type="AlphaFoldDB" id="A0A4U1CC63"/>
<dbReference type="RefSeq" id="WP_136874297.1">
    <property type="nucleotide sequence ID" value="NZ_SWBO01000001.1"/>
</dbReference>